<accession>A0AAV9IBD0</accession>
<dbReference type="GO" id="GO:0051028">
    <property type="term" value="P:mRNA transport"/>
    <property type="evidence" value="ECO:0007669"/>
    <property type="project" value="UniProtKB-UniRule"/>
</dbReference>
<dbReference type="Pfam" id="PF05172">
    <property type="entry name" value="RRM_Nup35"/>
    <property type="match status" value="1"/>
</dbReference>
<organism evidence="12 13">
    <name type="scientific">Galdieria yellowstonensis</name>
    <dbReference type="NCBI Taxonomy" id="3028027"/>
    <lineage>
        <taxon>Eukaryota</taxon>
        <taxon>Rhodophyta</taxon>
        <taxon>Bangiophyceae</taxon>
        <taxon>Galdieriales</taxon>
        <taxon>Galdieriaceae</taxon>
        <taxon>Galdieria</taxon>
    </lineage>
</organism>
<dbReference type="PROSITE" id="PS51472">
    <property type="entry name" value="RRM_NUP35"/>
    <property type="match status" value="1"/>
</dbReference>
<gene>
    <name evidence="12" type="ORF">GAYE_SCF05G2600</name>
</gene>
<keyword evidence="5" id="KW-0653">Protein transport</keyword>
<evidence type="ECO:0000313" key="13">
    <source>
        <dbReference type="Proteomes" id="UP001300502"/>
    </source>
</evidence>
<dbReference type="InterPro" id="IPR007846">
    <property type="entry name" value="RRM_NUP35_dom"/>
</dbReference>
<dbReference type="Gene3D" id="3.30.70.330">
    <property type="match status" value="1"/>
</dbReference>
<evidence type="ECO:0000256" key="6">
    <source>
        <dbReference type="ARBA" id="ARBA00023010"/>
    </source>
</evidence>
<evidence type="ECO:0000256" key="5">
    <source>
        <dbReference type="ARBA" id="ARBA00022927"/>
    </source>
</evidence>
<evidence type="ECO:0000256" key="4">
    <source>
        <dbReference type="ARBA" id="ARBA00022816"/>
    </source>
</evidence>
<keyword evidence="3 9" id="KW-0813">Transport</keyword>
<dbReference type="CDD" id="cd12441">
    <property type="entry name" value="RRM_Nup53_like"/>
    <property type="match status" value="1"/>
</dbReference>
<evidence type="ECO:0000256" key="8">
    <source>
        <dbReference type="ARBA" id="ARBA00023242"/>
    </source>
</evidence>
<evidence type="ECO:0000256" key="9">
    <source>
        <dbReference type="PROSITE-ProRule" id="PRU00804"/>
    </source>
</evidence>
<feature type="region of interest" description="Disordered" evidence="10">
    <location>
        <begin position="1"/>
        <end position="144"/>
    </location>
</feature>
<dbReference type="FunFam" id="3.30.70.330:FF:000095">
    <property type="entry name" value="Putative Nucleoporin NUP53"/>
    <property type="match status" value="1"/>
</dbReference>
<dbReference type="GO" id="GO:0044613">
    <property type="term" value="C:nuclear pore central transport channel"/>
    <property type="evidence" value="ECO:0007669"/>
    <property type="project" value="TreeGrafter"/>
</dbReference>
<proteinExistence type="inferred from homology"/>
<keyword evidence="7 9" id="KW-0906">Nuclear pore complex</keyword>
<evidence type="ECO:0000313" key="12">
    <source>
        <dbReference type="EMBL" id="KAK4524697.1"/>
    </source>
</evidence>
<dbReference type="GO" id="GO:0006607">
    <property type="term" value="P:NLS-bearing protein import into nucleus"/>
    <property type="evidence" value="ECO:0007669"/>
    <property type="project" value="TreeGrafter"/>
</dbReference>
<feature type="compositionally biased region" description="Basic and acidic residues" evidence="10">
    <location>
        <begin position="85"/>
        <end position="96"/>
    </location>
</feature>
<name>A0AAV9IBD0_9RHOD</name>
<dbReference type="AlphaFoldDB" id="A0AAV9IBD0"/>
<evidence type="ECO:0000259" key="11">
    <source>
        <dbReference type="PROSITE" id="PS51472"/>
    </source>
</evidence>
<dbReference type="PANTHER" id="PTHR21527">
    <property type="entry name" value="NUCLEOPORIN NUP35"/>
    <property type="match status" value="1"/>
</dbReference>
<evidence type="ECO:0000256" key="10">
    <source>
        <dbReference type="SAM" id="MobiDB-lite"/>
    </source>
</evidence>
<evidence type="ECO:0000256" key="3">
    <source>
        <dbReference type="ARBA" id="ARBA00022448"/>
    </source>
</evidence>
<evidence type="ECO:0000256" key="1">
    <source>
        <dbReference type="ARBA" id="ARBA00004567"/>
    </source>
</evidence>
<keyword evidence="8 9" id="KW-0539">Nucleus</keyword>
<dbReference type="Proteomes" id="UP001300502">
    <property type="component" value="Unassembled WGS sequence"/>
</dbReference>
<evidence type="ECO:0000256" key="2">
    <source>
        <dbReference type="ARBA" id="ARBA00009454"/>
    </source>
</evidence>
<feature type="domain" description="RRM Nup35-type" evidence="11">
    <location>
        <begin position="147"/>
        <end position="226"/>
    </location>
</feature>
<dbReference type="InterPro" id="IPR012677">
    <property type="entry name" value="Nucleotide-bd_a/b_plait_sf"/>
</dbReference>
<dbReference type="EMBL" id="JANCYU010000025">
    <property type="protein sequence ID" value="KAK4524697.1"/>
    <property type="molecule type" value="Genomic_DNA"/>
</dbReference>
<comment type="subcellular location">
    <subcellularLocation>
        <location evidence="1">Nucleus</location>
        <location evidence="1">Nuclear pore complex</location>
    </subcellularLocation>
</comment>
<comment type="caution">
    <text evidence="12">The sequence shown here is derived from an EMBL/GenBank/DDBJ whole genome shotgun (WGS) entry which is preliminary data.</text>
</comment>
<protein>
    <recommendedName>
        <fullName evidence="11">RRM Nup35-type domain-containing protein</fullName>
    </recommendedName>
</protein>
<comment type="similarity">
    <text evidence="2">Belongs to the Nup35 family.</text>
</comment>
<feature type="compositionally biased region" description="Polar residues" evidence="10">
    <location>
        <begin position="114"/>
        <end position="144"/>
    </location>
</feature>
<keyword evidence="13" id="KW-1185">Reference proteome</keyword>
<dbReference type="InterPro" id="IPR035979">
    <property type="entry name" value="RBD_domain_sf"/>
</dbReference>
<dbReference type="GO" id="GO:0017056">
    <property type="term" value="F:structural constituent of nuclear pore"/>
    <property type="evidence" value="ECO:0007669"/>
    <property type="project" value="TreeGrafter"/>
</dbReference>
<dbReference type="GO" id="GO:0003676">
    <property type="term" value="F:nucleic acid binding"/>
    <property type="evidence" value="ECO:0007669"/>
    <property type="project" value="InterPro"/>
</dbReference>
<keyword evidence="6" id="KW-0811">Translocation</keyword>
<keyword evidence="4 9" id="KW-0509">mRNA transport</keyword>
<reference evidence="12 13" key="1">
    <citation type="submission" date="2022-07" db="EMBL/GenBank/DDBJ databases">
        <title>Genome-wide signatures of adaptation to extreme environments.</title>
        <authorList>
            <person name="Cho C.H."/>
            <person name="Yoon H.S."/>
        </authorList>
    </citation>
    <scope>NUCLEOTIDE SEQUENCE [LARGE SCALE GENOMIC DNA]</scope>
    <source>
        <strain evidence="12 13">108.79 E11</strain>
    </source>
</reference>
<dbReference type="GO" id="GO:0005543">
    <property type="term" value="F:phospholipid binding"/>
    <property type="evidence" value="ECO:0007669"/>
    <property type="project" value="TreeGrafter"/>
</dbReference>
<dbReference type="PANTHER" id="PTHR21527:SF6">
    <property type="entry name" value="NUCLEOPORIN NUP35"/>
    <property type="match status" value="1"/>
</dbReference>
<dbReference type="GO" id="GO:0044615">
    <property type="term" value="C:nuclear pore nuclear basket"/>
    <property type="evidence" value="ECO:0007669"/>
    <property type="project" value="TreeGrafter"/>
</dbReference>
<dbReference type="GO" id="GO:0006999">
    <property type="term" value="P:nuclear pore organization"/>
    <property type="evidence" value="ECO:0007669"/>
    <property type="project" value="TreeGrafter"/>
</dbReference>
<dbReference type="SUPFAM" id="SSF54928">
    <property type="entry name" value="RNA-binding domain, RBD"/>
    <property type="match status" value="1"/>
</dbReference>
<evidence type="ECO:0000256" key="7">
    <source>
        <dbReference type="ARBA" id="ARBA00023132"/>
    </source>
</evidence>
<feature type="compositionally biased region" description="Polar residues" evidence="10">
    <location>
        <begin position="11"/>
        <end position="26"/>
    </location>
</feature>
<sequence>MDDAWSRRRPSQPTLLTQESFLQSPMETPRENRKQLLNVFLSGGVPTQPQSTPLEPRSGGWGETGWKRPSFSDKKEDSVPSTAFKTKEKWSIDRHTPKGRAPPRHSLLEEESETNSGSASKDFSFRSVSSPQLRTPLETNESVSSPRSTSCWVTVFGFGPSLQTAVLREFRNYGEIVKYIPGKGNWMHICYATPLQAQIALGKRIHMVGSTTMVGAVPCVEQDIVREESSLSPGDTGNVSNSRHMQPLGSSIGYQNVLAKNQLYTDAPRPATGFLETLRNIFTYWNQ</sequence>